<name>A0AAN9T2V7_PSOTE</name>
<dbReference type="AlphaFoldDB" id="A0AAN9T2V7"/>
<evidence type="ECO:0000256" key="1">
    <source>
        <dbReference type="SAM" id="MobiDB-lite"/>
    </source>
</evidence>
<sequence length="108" mass="12072">MMDGTCPGHSRIEGSTSINSSSSMVTEPVIVNDTPIMRNDDIELASVPIVFDEGFHFLEVFGVFLLYYCVYGQRGTSGNAAPELRLPFPHKCNIYNLEILLFEIIGRR</sequence>
<comment type="caution">
    <text evidence="2">The sequence shown here is derived from an EMBL/GenBank/DDBJ whole genome shotgun (WGS) entry which is preliminary data.</text>
</comment>
<feature type="region of interest" description="Disordered" evidence="1">
    <location>
        <begin position="1"/>
        <end position="20"/>
    </location>
</feature>
<keyword evidence="3" id="KW-1185">Reference proteome</keyword>
<accession>A0AAN9T2V7</accession>
<organism evidence="2 3">
    <name type="scientific">Psophocarpus tetragonolobus</name>
    <name type="common">Winged bean</name>
    <name type="synonym">Dolichos tetragonolobus</name>
    <dbReference type="NCBI Taxonomy" id="3891"/>
    <lineage>
        <taxon>Eukaryota</taxon>
        <taxon>Viridiplantae</taxon>
        <taxon>Streptophyta</taxon>
        <taxon>Embryophyta</taxon>
        <taxon>Tracheophyta</taxon>
        <taxon>Spermatophyta</taxon>
        <taxon>Magnoliopsida</taxon>
        <taxon>eudicotyledons</taxon>
        <taxon>Gunneridae</taxon>
        <taxon>Pentapetalae</taxon>
        <taxon>rosids</taxon>
        <taxon>fabids</taxon>
        <taxon>Fabales</taxon>
        <taxon>Fabaceae</taxon>
        <taxon>Papilionoideae</taxon>
        <taxon>50 kb inversion clade</taxon>
        <taxon>NPAAA clade</taxon>
        <taxon>indigoferoid/millettioid clade</taxon>
        <taxon>Phaseoleae</taxon>
        <taxon>Psophocarpus</taxon>
    </lineage>
</organism>
<protein>
    <submittedName>
        <fullName evidence="2">Uncharacterized protein</fullName>
    </submittedName>
</protein>
<proteinExistence type="predicted"/>
<gene>
    <name evidence="2" type="ORF">VNO78_04831</name>
</gene>
<dbReference type="EMBL" id="JAYMYS010000001">
    <property type="protein sequence ID" value="KAK7413014.1"/>
    <property type="molecule type" value="Genomic_DNA"/>
</dbReference>
<reference evidence="2 3" key="1">
    <citation type="submission" date="2024-01" db="EMBL/GenBank/DDBJ databases">
        <title>The genomes of 5 underutilized Papilionoideae crops provide insights into root nodulation and disease resistanc.</title>
        <authorList>
            <person name="Jiang F."/>
        </authorList>
    </citation>
    <scope>NUCLEOTIDE SEQUENCE [LARGE SCALE GENOMIC DNA]</scope>
    <source>
        <strain evidence="2">DUOXIRENSHENG_FW03</strain>
        <tissue evidence="2">Leaves</tissue>
    </source>
</reference>
<evidence type="ECO:0000313" key="2">
    <source>
        <dbReference type="EMBL" id="KAK7413014.1"/>
    </source>
</evidence>
<dbReference type="Proteomes" id="UP001386955">
    <property type="component" value="Unassembled WGS sequence"/>
</dbReference>
<evidence type="ECO:0000313" key="3">
    <source>
        <dbReference type="Proteomes" id="UP001386955"/>
    </source>
</evidence>